<dbReference type="Proteomes" id="UP001161247">
    <property type="component" value="Chromosome 1"/>
</dbReference>
<evidence type="ECO:0000313" key="2">
    <source>
        <dbReference type="EMBL" id="CAI9092614.1"/>
    </source>
</evidence>
<keyword evidence="3" id="KW-1185">Reference proteome</keyword>
<dbReference type="EMBL" id="OX459118">
    <property type="protein sequence ID" value="CAI9092614.1"/>
    <property type="molecule type" value="Genomic_DNA"/>
</dbReference>
<evidence type="ECO:0000313" key="3">
    <source>
        <dbReference type="Proteomes" id="UP001161247"/>
    </source>
</evidence>
<organism evidence="2 3">
    <name type="scientific">Oldenlandia corymbosa var. corymbosa</name>
    <dbReference type="NCBI Taxonomy" id="529605"/>
    <lineage>
        <taxon>Eukaryota</taxon>
        <taxon>Viridiplantae</taxon>
        <taxon>Streptophyta</taxon>
        <taxon>Embryophyta</taxon>
        <taxon>Tracheophyta</taxon>
        <taxon>Spermatophyta</taxon>
        <taxon>Magnoliopsida</taxon>
        <taxon>eudicotyledons</taxon>
        <taxon>Gunneridae</taxon>
        <taxon>Pentapetalae</taxon>
        <taxon>asterids</taxon>
        <taxon>lamiids</taxon>
        <taxon>Gentianales</taxon>
        <taxon>Rubiaceae</taxon>
        <taxon>Rubioideae</taxon>
        <taxon>Spermacoceae</taxon>
        <taxon>Hedyotis-Oldenlandia complex</taxon>
        <taxon>Oldenlandia</taxon>
    </lineage>
</organism>
<protein>
    <submittedName>
        <fullName evidence="2">OLC1v1027906C1</fullName>
    </submittedName>
</protein>
<reference evidence="2" key="1">
    <citation type="submission" date="2023-03" db="EMBL/GenBank/DDBJ databases">
        <authorList>
            <person name="Julca I."/>
        </authorList>
    </citation>
    <scope>NUCLEOTIDE SEQUENCE</scope>
</reference>
<evidence type="ECO:0000256" key="1">
    <source>
        <dbReference type="SAM" id="MobiDB-lite"/>
    </source>
</evidence>
<gene>
    <name evidence="2" type="ORF">OLC1_LOCUS4236</name>
</gene>
<feature type="region of interest" description="Disordered" evidence="1">
    <location>
        <begin position="1"/>
        <end position="30"/>
    </location>
</feature>
<sequence length="57" mass="6482">MAREAHAERAQRKRSVEEKQPSSFPSLPGPKQAVFLAKSRIGGFLLRYLTIKIHFNS</sequence>
<feature type="compositionally biased region" description="Basic and acidic residues" evidence="1">
    <location>
        <begin position="1"/>
        <end position="20"/>
    </location>
</feature>
<accession>A0AAV1CAI1</accession>
<name>A0AAV1CAI1_OLDCO</name>
<dbReference type="AlphaFoldDB" id="A0AAV1CAI1"/>
<proteinExistence type="predicted"/>